<name>X1QU04_9ZZZZ</name>
<accession>X1QU04</accession>
<dbReference type="AlphaFoldDB" id="X1QU04"/>
<evidence type="ECO:0000313" key="1">
    <source>
        <dbReference type="EMBL" id="GAI71743.1"/>
    </source>
</evidence>
<sequence>MKLKIVLELSEEGGFAVYVPSLPIYTLKIDKDTKKPRLLRRPLPVIARSEAT</sequence>
<gene>
    <name evidence="1" type="ORF">S12H4_03590</name>
</gene>
<proteinExistence type="predicted"/>
<protein>
    <submittedName>
        <fullName evidence="1">Uncharacterized protein</fullName>
    </submittedName>
</protein>
<comment type="caution">
    <text evidence="1">The sequence shown here is derived from an EMBL/GenBank/DDBJ whole genome shotgun (WGS) entry which is preliminary data.</text>
</comment>
<reference evidence="1" key="1">
    <citation type="journal article" date="2014" name="Front. Microbiol.">
        <title>High frequency of phylogenetically diverse reductive dehalogenase-homologous genes in deep subseafloor sedimentary metagenomes.</title>
        <authorList>
            <person name="Kawai M."/>
            <person name="Futagami T."/>
            <person name="Toyoda A."/>
            <person name="Takaki Y."/>
            <person name="Nishi S."/>
            <person name="Hori S."/>
            <person name="Arai W."/>
            <person name="Tsubouchi T."/>
            <person name="Morono Y."/>
            <person name="Uchiyama I."/>
            <person name="Ito T."/>
            <person name="Fujiyama A."/>
            <person name="Inagaki F."/>
            <person name="Takami H."/>
        </authorList>
    </citation>
    <scope>NUCLEOTIDE SEQUENCE</scope>
    <source>
        <strain evidence="1">Expedition CK06-06</strain>
    </source>
</reference>
<organism evidence="1">
    <name type="scientific">marine sediment metagenome</name>
    <dbReference type="NCBI Taxonomy" id="412755"/>
    <lineage>
        <taxon>unclassified sequences</taxon>
        <taxon>metagenomes</taxon>
        <taxon>ecological metagenomes</taxon>
    </lineage>
</organism>
<dbReference type="EMBL" id="BARW01001027">
    <property type="protein sequence ID" value="GAI71743.1"/>
    <property type="molecule type" value="Genomic_DNA"/>
</dbReference>